<dbReference type="AlphaFoldDB" id="A0A5N6QDM5"/>
<dbReference type="GO" id="GO:0012505">
    <property type="term" value="C:endomembrane system"/>
    <property type="evidence" value="ECO:0007669"/>
    <property type="project" value="TreeGrafter"/>
</dbReference>
<dbReference type="PANTHER" id="PTHR32468:SF108">
    <property type="entry name" value="CATION_H(+) ANTIPORTER 15-LIKE"/>
    <property type="match status" value="1"/>
</dbReference>
<organism evidence="5 6">
    <name type="scientific">Carpinus fangiana</name>
    <dbReference type="NCBI Taxonomy" id="176857"/>
    <lineage>
        <taxon>Eukaryota</taxon>
        <taxon>Viridiplantae</taxon>
        <taxon>Streptophyta</taxon>
        <taxon>Embryophyta</taxon>
        <taxon>Tracheophyta</taxon>
        <taxon>Spermatophyta</taxon>
        <taxon>Magnoliopsida</taxon>
        <taxon>eudicotyledons</taxon>
        <taxon>Gunneridae</taxon>
        <taxon>Pentapetalae</taxon>
        <taxon>rosids</taxon>
        <taxon>fabids</taxon>
        <taxon>Fagales</taxon>
        <taxon>Betulaceae</taxon>
        <taxon>Carpinus</taxon>
    </lineage>
</organism>
<evidence type="ECO:0000256" key="2">
    <source>
        <dbReference type="ARBA" id="ARBA00022538"/>
    </source>
</evidence>
<evidence type="ECO:0000256" key="1">
    <source>
        <dbReference type="ARBA" id="ARBA00022448"/>
    </source>
</evidence>
<accession>A0A5N6QDM5</accession>
<dbReference type="EMBL" id="CM017321">
    <property type="protein sequence ID" value="KAE7996551.1"/>
    <property type="molecule type" value="Genomic_DNA"/>
</dbReference>
<protein>
    <submittedName>
        <fullName evidence="5">Uncharacterized protein</fullName>
    </submittedName>
</protein>
<proteinExistence type="predicted"/>
<dbReference type="GO" id="GO:0006813">
    <property type="term" value="P:potassium ion transport"/>
    <property type="evidence" value="ECO:0007669"/>
    <property type="project" value="UniProtKB-KW"/>
</dbReference>
<reference evidence="5 6" key="1">
    <citation type="submission" date="2019-06" db="EMBL/GenBank/DDBJ databases">
        <title>A chromosomal-level reference genome of Carpinus fangiana (Coryloideae, Betulaceae).</title>
        <authorList>
            <person name="Yang X."/>
            <person name="Wang Z."/>
            <person name="Zhang L."/>
            <person name="Hao G."/>
            <person name="Liu J."/>
            <person name="Yang Y."/>
        </authorList>
    </citation>
    <scope>NUCLEOTIDE SEQUENCE [LARGE SCALE GENOMIC DNA]</scope>
    <source>
        <strain evidence="5">Cfa_2016G</strain>
        <tissue evidence="5">Leaf</tissue>
    </source>
</reference>
<evidence type="ECO:0000256" key="3">
    <source>
        <dbReference type="ARBA" id="ARBA00022958"/>
    </source>
</evidence>
<gene>
    <name evidence="5" type="ORF">FH972_001265</name>
</gene>
<evidence type="ECO:0000313" key="5">
    <source>
        <dbReference type="EMBL" id="KAE7996551.1"/>
    </source>
</evidence>
<dbReference type="GO" id="GO:0006885">
    <property type="term" value="P:regulation of pH"/>
    <property type="evidence" value="ECO:0007669"/>
    <property type="project" value="TreeGrafter"/>
</dbReference>
<dbReference type="InterPro" id="IPR050794">
    <property type="entry name" value="CPA2_transporter"/>
</dbReference>
<dbReference type="PANTHER" id="PTHR32468">
    <property type="entry name" value="CATION/H + ANTIPORTER"/>
    <property type="match status" value="1"/>
</dbReference>
<keyword evidence="2" id="KW-0633">Potassium transport</keyword>
<sequence length="269" mass="30432">MLAITAIVSPLTKILYKPKVRVDTWKKHEKMKAIQTMPQVSKFRIISLVHSEENVLSMISLLEASNPTEESPICAYVTHLMELVDQAAPLLNHLNKRKRRSFMKFSGSYSSSDHILSTFENYATNANSGRVTRAIQGNRIATAIRDLNTNIQTYDTYTVGVLVDRGFRAASRNHFSYHVAVVSIGGQDDCVALSYEAHMSGHVDVRVTVMRIIVRDKKWENEVEKLDRFLDDDLFDELKIKSVTDAFVVCREVMVEDSVALVEARSSFS</sequence>
<name>A0A5N6QDM5_9ROSI</name>
<evidence type="ECO:0000313" key="6">
    <source>
        <dbReference type="Proteomes" id="UP000327013"/>
    </source>
</evidence>
<keyword evidence="6" id="KW-1185">Reference proteome</keyword>
<dbReference type="Proteomes" id="UP000327013">
    <property type="component" value="Chromosome 1"/>
</dbReference>
<evidence type="ECO:0000256" key="4">
    <source>
        <dbReference type="ARBA" id="ARBA00023065"/>
    </source>
</evidence>
<keyword evidence="1" id="KW-0813">Transport</keyword>
<keyword evidence="3" id="KW-0630">Potassium</keyword>
<keyword evidence="4" id="KW-0406">Ion transport</keyword>
<dbReference type="GO" id="GO:0098662">
    <property type="term" value="P:inorganic cation transmembrane transport"/>
    <property type="evidence" value="ECO:0007669"/>
    <property type="project" value="TreeGrafter"/>
</dbReference>
<dbReference type="OrthoDB" id="1612738at2759"/>